<feature type="compositionally biased region" description="Basic residues" evidence="1">
    <location>
        <begin position="19"/>
        <end position="33"/>
    </location>
</feature>
<comment type="caution">
    <text evidence="2">The sequence shown here is derived from an EMBL/GenBank/DDBJ whole genome shotgun (WGS) entry which is preliminary data.</text>
</comment>
<evidence type="ECO:0000256" key="1">
    <source>
        <dbReference type="SAM" id="MobiDB-lite"/>
    </source>
</evidence>
<evidence type="ECO:0000313" key="3">
    <source>
        <dbReference type="Proteomes" id="UP000762676"/>
    </source>
</evidence>
<proteinExistence type="predicted"/>
<evidence type="ECO:0000313" key="2">
    <source>
        <dbReference type="EMBL" id="GFR72767.1"/>
    </source>
</evidence>
<keyword evidence="3" id="KW-1185">Reference proteome</keyword>
<organism evidence="2 3">
    <name type="scientific">Elysia marginata</name>
    <dbReference type="NCBI Taxonomy" id="1093978"/>
    <lineage>
        <taxon>Eukaryota</taxon>
        <taxon>Metazoa</taxon>
        <taxon>Spiralia</taxon>
        <taxon>Lophotrochozoa</taxon>
        <taxon>Mollusca</taxon>
        <taxon>Gastropoda</taxon>
        <taxon>Heterobranchia</taxon>
        <taxon>Euthyneura</taxon>
        <taxon>Panpulmonata</taxon>
        <taxon>Sacoglossa</taxon>
        <taxon>Placobranchoidea</taxon>
        <taxon>Plakobranchidae</taxon>
        <taxon>Elysia</taxon>
    </lineage>
</organism>
<protein>
    <submittedName>
        <fullName evidence="2">Uncharacterized protein</fullName>
    </submittedName>
</protein>
<dbReference type="AlphaFoldDB" id="A0AAV4FHN4"/>
<sequence>MAPVSSRDPDFPGAGGGSRRLKRRCGSSIRGRKLVPGGGSVEQTTDPDAPAQGQADVLLHALPEFLDPQDVLPGRDVQQEQHSPARQVVLKLQMRGEEKGKESIVVLESQKAEGYQPHKPTSVGVSSEQIVVTRDRILNNPVSSPSLGLFALAPLAK</sequence>
<dbReference type="EMBL" id="BMAT01007851">
    <property type="protein sequence ID" value="GFR72767.1"/>
    <property type="molecule type" value="Genomic_DNA"/>
</dbReference>
<name>A0AAV4FHN4_9GAST</name>
<feature type="region of interest" description="Disordered" evidence="1">
    <location>
        <begin position="1"/>
        <end position="52"/>
    </location>
</feature>
<dbReference type="Proteomes" id="UP000762676">
    <property type="component" value="Unassembled WGS sequence"/>
</dbReference>
<gene>
    <name evidence="2" type="ORF">ElyMa_003850600</name>
</gene>
<accession>A0AAV4FHN4</accession>
<reference evidence="2 3" key="1">
    <citation type="journal article" date="2021" name="Elife">
        <title>Chloroplast acquisition without the gene transfer in kleptoplastic sea slugs, Plakobranchus ocellatus.</title>
        <authorList>
            <person name="Maeda T."/>
            <person name="Takahashi S."/>
            <person name="Yoshida T."/>
            <person name="Shimamura S."/>
            <person name="Takaki Y."/>
            <person name="Nagai Y."/>
            <person name="Toyoda A."/>
            <person name="Suzuki Y."/>
            <person name="Arimoto A."/>
            <person name="Ishii H."/>
            <person name="Satoh N."/>
            <person name="Nishiyama T."/>
            <person name="Hasebe M."/>
            <person name="Maruyama T."/>
            <person name="Minagawa J."/>
            <person name="Obokata J."/>
            <person name="Shigenobu S."/>
        </authorList>
    </citation>
    <scope>NUCLEOTIDE SEQUENCE [LARGE SCALE GENOMIC DNA]</scope>
</reference>